<dbReference type="EMBL" id="MHTB01000010">
    <property type="protein sequence ID" value="OHA55584.1"/>
    <property type="molecule type" value="Genomic_DNA"/>
</dbReference>
<gene>
    <name evidence="2" type="ORF">A2226_03465</name>
</gene>
<accession>A0A1G2Q4X7</accession>
<dbReference type="AlphaFoldDB" id="A0A1G2Q4X7"/>
<dbReference type="Gene3D" id="2.120.10.30">
    <property type="entry name" value="TolB, C-terminal domain"/>
    <property type="match status" value="1"/>
</dbReference>
<evidence type="ECO:0000259" key="1">
    <source>
        <dbReference type="Pfam" id="PF05131"/>
    </source>
</evidence>
<evidence type="ECO:0000313" key="2">
    <source>
        <dbReference type="EMBL" id="OHA55584.1"/>
    </source>
</evidence>
<dbReference type="InterPro" id="IPR011042">
    <property type="entry name" value="6-blade_b-propeller_TolB-like"/>
</dbReference>
<dbReference type="Pfam" id="PF05131">
    <property type="entry name" value="Pep3_Vps18"/>
    <property type="match status" value="1"/>
</dbReference>
<protein>
    <recommendedName>
        <fullName evidence="1">Pep3/Vps18 beta-propeller domain-containing protein</fullName>
    </recommendedName>
</protein>
<sequence>MAASEVTFSGEITLWPEPNSGEALGIKKINNSWLSPNGENLLYSTKPTAGNELWLLNLKSGQSRLLARQATSEIISLEWSPSSREILTQESSGKNLFWQVFDLEDNSWQYITPPEGLNFAIMHWGEGRNLIYGASANELYEFNLRTQSSKLIWRERLNDFRVYDEVIFALARQAGEGVSLKLINLSNLTTIPLEENPILSTNVKFLTGNFDWLPLFDADRHSLYLLHSPLSETKPIRTLPEVTTVSWANDQSLVITNNFEIWLYNFNDESPTFVERLSLNLSGALRYGDAPYVLFFSGNEVWALELDNRGERQRWQIGKFNNDLVGVFLSPDNKTLTVQTTQDIYRLNLQTELNSSEPPAGSPATMIQKYLHLSNSQ</sequence>
<dbReference type="SUPFAM" id="SSF82171">
    <property type="entry name" value="DPP6 N-terminal domain-like"/>
    <property type="match status" value="1"/>
</dbReference>
<reference evidence="2 3" key="1">
    <citation type="journal article" date="2016" name="Nat. Commun.">
        <title>Thousands of microbial genomes shed light on interconnected biogeochemical processes in an aquifer system.</title>
        <authorList>
            <person name="Anantharaman K."/>
            <person name="Brown C.T."/>
            <person name="Hug L.A."/>
            <person name="Sharon I."/>
            <person name="Castelle C.J."/>
            <person name="Probst A.J."/>
            <person name="Thomas B.C."/>
            <person name="Singh A."/>
            <person name="Wilkins M.J."/>
            <person name="Karaoz U."/>
            <person name="Brodie E.L."/>
            <person name="Williams K.H."/>
            <person name="Hubbard S.S."/>
            <person name="Banfield J.F."/>
        </authorList>
    </citation>
    <scope>NUCLEOTIDE SEQUENCE [LARGE SCALE GENOMIC DNA]</scope>
</reference>
<evidence type="ECO:0000313" key="3">
    <source>
        <dbReference type="Proteomes" id="UP000178936"/>
    </source>
</evidence>
<dbReference type="InterPro" id="IPR007810">
    <property type="entry name" value="Pep3/Vps18_beta-prop"/>
</dbReference>
<proteinExistence type="predicted"/>
<dbReference type="Proteomes" id="UP000178936">
    <property type="component" value="Unassembled WGS sequence"/>
</dbReference>
<organism evidence="2 3">
    <name type="scientific">Candidatus Veblenbacteria bacterium RIFOXYA2_FULL_43_9</name>
    <dbReference type="NCBI Taxonomy" id="1802425"/>
    <lineage>
        <taxon>Bacteria</taxon>
        <taxon>Candidatus Vebleniibacteriota</taxon>
    </lineage>
</organism>
<name>A0A1G2Q4X7_9BACT</name>
<comment type="caution">
    <text evidence="2">The sequence shown here is derived from an EMBL/GenBank/DDBJ whole genome shotgun (WGS) entry which is preliminary data.</text>
</comment>
<feature type="domain" description="Pep3/Vps18 beta-propeller" evidence="1">
    <location>
        <begin position="26"/>
        <end position="100"/>
    </location>
</feature>